<dbReference type="EMBL" id="JAGGKT010000002">
    <property type="protein sequence ID" value="MBP1931075.1"/>
    <property type="molecule type" value="Genomic_DNA"/>
</dbReference>
<dbReference type="Pfam" id="PF00465">
    <property type="entry name" value="Fe-ADH"/>
    <property type="match status" value="1"/>
</dbReference>
<comment type="caution">
    <text evidence="6">The sequence shown here is derived from an EMBL/GenBank/DDBJ whole genome shotgun (WGS) entry which is preliminary data.</text>
</comment>
<organism evidence="6 7">
    <name type="scientific">Ammoniphilus resinae</name>
    <dbReference type="NCBI Taxonomy" id="861532"/>
    <lineage>
        <taxon>Bacteria</taxon>
        <taxon>Bacillati</taxon>
        <taxon>Bacillota</taxon>
        <taxon>Bacilli</taxon>
        <taxon>Bacillales</taxon>
        <taxon>Paenibacillaceae</taxon>
        <taxon>Aneurinibacillus group</taxon>
        <taxon>Ammoniphilus</taxon>
    </lineage>
</organism>
<reference evidence="6 7" key="1">
    <citation type="submission" date="2021-03" db="EMBL/GenBank/DDBJ databases">
        <title>Genomic Encyclopedia of Type Strains, Phase IV (KMG-IV): sequencing the most valuable type-strain genomes for metagenomic binning, comparative biology and taxonomic classification.</title>
        <authorList>
            <person name="Goeker M."/>
        </authorList>
    </citation>
    <scope>NUCLEOTIDE SEQUENCE [LARGE SCALE GENOMIC DNA]</scope>
    <source>
        <strain evidence="6 7">DSM 24738</strain>
    </source>
</reference>
<evidence type="ECO:0000313" key="6">
    <source>
        <dbReference type="EMBL" id="MBP1931075.1"/>
    </source>
</evidence>
<evidence type="ECO:0000259" key="5">
    <source>
        <dbReference type="Pfam" id="PF25137"/>
    </source>
</evidence>
<evidence type="ECO:0000256" key="2">
    <source>
        <dbReference type="ARBA" id="ARBA00023002"/>
    </source>
</evidence>
<keyword evidence="2 6" id="KW-0560">Oxidoreductase</keyword>
<dbReference type="InterPro" id="IPR001670">
    <property type="entry name" value="ADH_Fe/GldA"/>
</dbReference>
<dbReference type="Proteomes" id="UP001519343">
    <property type="component" value="Unassembled WGS sequence"/>
</dbReference>
<feature type="domain" description="Fe-containing alcohol dehydrogenase-like C-terminal" evidence="5">
    <location>
        <begin position="188"/>
        <end position="383"/>
    </location>
</feature>
<dbReference type="RefSeq" id="WP_209809171.1">
    <property type="nucleotide sequence ID" value="NZ_JAGGKT010000002.1"/>
</dbReference>
<dbReference type="InterPro" id="IPR056798">
    <property type="entry name" value="ADH_Fe_C"/>
</dbReference>
<evidence type="ECO:0000256" key="1">
    <source>
        <dbReference type="ARBA" id="ARBA00007358"/>
    </source>
</evidence>
<evidence type="ECO:0000256" key="3">
    <source>
        <dbReference type="ARBA" id="ARBA00023027"/>
    </source>
</evidence>
<feature type="domain" description="Alcohol dehydrogenase iron-type/glycerol dehydrogenase GldA" evidence="4">
    <location>
        <begin position="9"/>
        <end position="177"/>
    </location>
</feature>
<sequence length="392" mass="42302">MSFYQLLVPNQILYGDGSFQELGKQASLLGKKVLLISDPIMDKIGNVAQTEALLQKEGISYAKYLGVDTEPTDLHVEEALTLCQKEACDVIVAVGGGSCIDTGKAVAVMMTNEGKLNDYVGNKKLFTEKPLPLIAVPTTAGTGSEATKVTVITDTITEVKMMISQPELLPRVAIVDPLLTISCPPSVTAATGVDALCHAIEAYISRRSQPVTDTLALKSIELIMGNLRFAYNQPDDLDARGHMSLASMLAGAAFSNASVTLVHGMSRPVGALFHVPHGVSNAMLLPAVLEYTKESAVEKLAEIGSLIKPEWKKLSNQELADIVILEVKNLCQDLHIPNMKTWGIDKENFLQVINKMAADALASGSPGNNPRIPSQEEIVQLYQVCYDYDFSL</sequence>
<dbReference type="PANTHER" id="PTHR11496">
    <property type="entry name" value="ALCOHOL DEHYDROGENASE"/>
    <property type="match status" value="1"/>
</dbReference>
<dbReference type="PROSITE" id="PS00913">
    <property type="entry name" value="ADH_IRON_1"/>
    <property type="match status" value="1"/>
</dbReference>
<dbReference type="Pfam" id="PF25137">
    <property type="entry name" value="ADH_Fe_C"/>
    <property type="match status" value="1"/>
</dbReference>
<dbReference type="Gene3D" id="3.40.50.1970">
    <property type="match status" value="1"/>
</dbReference>
<gene>
    <name evidence="6" type="ORF">J2Z37_001072</name>
</gene>
<protein>
    <submittedName>
        <fullName evidence="6">1,3-propanediol dehydrogenase</fullName>
        <ecNumber evidence="6">1.1.1.202</ecNumber>
    </submittedName>
</protein>
<dbReference type="PANTHER" id="PTHR11496:SF102">
    <property type="entry name" value="ALCOHOL DEHYDROGENASE 4"/>
    <property type="match status" value="1"/>
</dbReference>
<dbReference type="EC" id="1.1.1.202" evidence="6"/>
<dbReference type="InterPro" id="IPR018211">
    <property type="entry name" value="ADH_Fe_CS"/>
</dbReference>
<evidence type="ECO:0000313" key="7">
    <source>
        <dbReference type="Proteomes" id="UP001519343"/>
    </source>
</evidence>
<evidence type="ECO:0000259" key="4">
    <source>
        <dbReference type="Pfam" id="PF00465"/>
    </source>
</evidence>
<keyword evidence="7" id="KW-1185">Reference proteome</keyword>
<dbReference type="CDD" id="cd08194">
    <property type="entry name" value="Fe-ADH-like"/>
    <property type="match status" value="1"/>
</dbReference>
<name>A0ABS4GMI0_9BACL</name>
<proteinExistence type="inferred from homology"/>
<dbReference type="GO" id="GO:0047516">
    <property type="term" value="F:1,3-propanediol dehydrogenase activity"/>
    <property type="evidence" value="ECO:0007669"/>
    <property type="project" value="UniProtKB-EC"/>
</dbReference>
<dbReference type="SUPFAM" id="SSF56796">
    <property type="entry name" value="Dehydroquinate synthase-like"/>
    <property type="match status" value="1"/>
</dbReference>
<dbReference type="Gene3D" id="1.20.1090.10">
    <property type="entry name" value="Dehydroquinate synthase-like - alpha domain"/>
    <property type="match status" value="1"/>
</dbReference>
<accession>A0ABS4GMI0</accession>
<comment type="similarity">
    <text evidence="1">Belongs to the iron-containing alcohol dehydrogenase family.</text>
</comment>
<keyword evidence="3" id="KW-0520">NAD</keyword>
<dbReference type="InterPro" id="IPR039697">
    <property type="entry name" value="Alcohol_dehydrogenase_Fe"/>
</dbReference>